<feature type="transmembrane region" description="Helical" evidence="2">
    <location>
        <begin position="363"/>
        <end position="387"/>
    </location>
</feature>
<proteinExistence type="predicted"/>
<reference evidence="3 4" key="1">
    <citation type="submission" date="2020-02" db="EMBL/GenBank/DDBJ databases">
        <title>Draft genome sequence of Haematococcus lacustris strain NIES-144.</title>
        <authorList>
            <person name="Morimoto D."/>
            <person name="Nakagawa S."/>
            <person name="Yoshida T."/>
            <person name="Sawayama S."/>
        </authorList>
    </citation>
    <scope>NUCLEOTIDE SEQUENCE [LARGE SCALE GENOMIC DNA]</scope>
    <source>
        <strain evidence="3 4">NIES-144</strain>
    </source>
</reference>
<dbReference type="EMBL" id="BLLF01003254">
    <property type="protein sequence ID" value="GFH26829.1"/>
    <property type="molecule type" value="Genomic_DNA"/>
</dbReference>
<keyword evidence="2" id="KW-0472">Membrane</keyword>
<keyword evidence="2" id="KW-1133">Transmembrane helix</keyword>
<organism evidence="3 4">
    <name type="scientific">Haematococcus lacustris</name>
    <name type="common">Green alga</name>
    <name type="synonym">Haematococcus pluvialis</name>
    <dbReference type="NCBI Taxonomy" id="44745"/>
    <lineage>
        <taxon>Eukaryota</taxon>
        <taxon>Viridiplantae</taxon>
        <taxon>Chlorophyta</taxon>
        <taxon>core chlorophytes</taxon>
        <taxon>Chlorophyceae</taxon>
        <taxon>CS clade</taxon>
        <taxon>Chlamydomonadales</taxon>
        <taxon>Haematococcaceae</taxon>
        <taxon>Haematococcus</taxon>
    </lineage>
</organism>
<comment type="caution">
    <text evidence="3">The sequence shown here is derived from an EMBL/GenBank/DDBJ whole genome shotgun (WGS) entry which is preliminary data.</text>
</comment>
<name>A0A6A0A242_HAELA</name>
<sequence length="498" mass="49828">MVVVAQQVTLNQSGAGSTAMGLPASNTSAAQVAAILSNVFKDVGTNFAAVASGAPASAAPVGVVTTTPSQSLPANVTLDPSIVKLLNQSMANGVSPSVITAIQKALLQQQQAGSDLGTLQGAARTVASFLSLPATLGTGANIRDFTARIDQLRALRDSVRTFLGADEYVAITNYLLTAAQLGLHSVETSTAPSAFMPDPQVAAILSNVFKDVGTNFAAVASGAPASAAPVGVVTTTPSQSLPANVTLDPSIVKLLNQSMANGVSPSVITAIQKALLQQQQAGSDLGTLQGAARTVASFLSLPATLGTGANIRDFTARIDQLRALRDSVRTFLGTAELATITNYLLTAAQLGLQFVAAFPLAQLAYLTALIALGAAITGLIAGIFYTVGSALAIAASVPAVAAIGTGDAGTGTTTGNGAAIDTRDGNESSASSASSASGSLIKDPLVRDIQMKAMAIYKPIVSWALSSNAMGGLKLVDGLLGAVSNGMGTFSGIASVVG</sequence>
<evidence type="ECO:0000313" key="3">
    <source>
        <dbReference type="EMBL" id="GFH26829.1"/>
    </source>
</evidence>
<feature type="region of interest" description="Disordered" evidence="1">
    <location>
        <begin position="414"/>
        <end position="437"/>
    </location>
</feature>
<evidence type="ECO:0000256" key="1">
    <source>
        <dbReference type="SAM" id="MobiDB-lite"/>
    </source>
</evidence>
<evidence type="ECO:0000313" key="4">
    <source>
        <dbReference type="Proteomes" id="UP000485058"/>
    </source>
</evidence>
<protein>
    <submittedName>
        <fullName evidence="3">Uncharacterized protein</fullName>
    </submittedName>
</protein>
<feature type="compositionally biased region" description="Low complexity" evidence="1">
    <location>
        <begin position="428"/>
        <end position="437"/>
    </location>
</feature>
<keyword evidence="2" id="KW-0812">Transmembrane</keyword>
<gene>
    <name evidence="3" type="ORF">HaLaN_25044</name>
</gene>
<evidence type="ECO:0000256" key="2">
    <source>
        <dbReference type="SAM" id="Phobius"/>
    </source>
</evidence>
<dbReference type="AlphaFoldDB" id="A0A6A0A242"/>
<dbReference type="Proteomes" id="UP000485058">
    <property type="component" value="Unassembled WGS sequence"/>
</dbReference>
<accession>A0A6A0A242</accession>
<keyword evidence="4" id="KW-1185">Reference proteome</keyword>